<evidence type="ECO:0000313" key="2">
    <source>
        <dbReference type="Proteomes" id="UP000729733"/>
    </source>
</evidence>
<name>A0A964FEH3_9CYAN</name>
<dbReference type="EMBL" id="JADWDC010000006">
    <property type="protein sequence ID" value="MCC0176051.1"/>
    <property type="molecule type" value="Genomic_DNA"/>
</dbReference>
<gene>
    <name evidence="1" type="ORF">I4641_03540</name>
</gene>
<sequence>MGFFAPPDVVQPMSLIMNKTYKTPGFARHLKDFCEDKKGSVLCKKGSERSYRFRFINPMMQPYAIMHGLANNLIDQEDLKKFIEKIQ</sequence>
<comment type="caution">
    <text evidence="1">The sequence shown here is derived from an EMBL/GenBank/DDBJ whole genome shotgun (WGS) entry which is preliminary data.</text>
</comment>
<dbReference type="Proteomes" id="UP000729733">
    <property type="component" value="Unassembled WGS sequence"/>
</dbReference>
<organism evidence="1 2">
    <name type="scientific">Waterburya agarophytonicola KI4</name>
    <dbReference type="NCBI Taxonomy" id="2874699"/>
    <lineage>
        <taxon>Bacteria</taxon>
        <taxon>Bacillati</taxon>
        <taxon>Cyanobacteriota</taxon>
        <taxon>Cyanophyceae</taxon>
        <taxon>Pleurocapsales</taxon>
        <taxon>Hyellaceae</taxon>
        <taxon>Waterburya</taxon>
        <taxon>Waterburya agarophytonicola</taxon>
    </lineage>
</organism>
<evidence type="ECO:0000313" key="1">
    <source>
        <dbReference type="EMBL" id="MCC0176051.1"/>
    </source>
</evidence>
<proteinExistence type="predicted"/>
<dbReference type="RefSeq" id="WP_229639086.1">
    <property type="nucleotide sequence ID" value="NZ_JADWDC010000006.1"/>
</dbReference>
<accession>A0A964FEH3</accession>
<dbReference type="AlphaFoldDB" id="A0A964FEH3"/>
<protein>
    <submittedName>
        <fullName evidence="1">Uncharacterized protein</fullName>
    </submittedName>
</protein>
<keyword evidence="2" id="KW-1185">Reference proteome</keyword>
<reference evidence="1" key="1">
    <citation type="journal article" date="2021" name="Antonie Van Leeuwenhoek">
        <title>Draft genome and description of Waterburya agarophytonicola gen. nov. sp. nov. (Pleurocapsales, Cyanobacteria): a seaweed symbiont.</title>
        <authorList>
            <person name="Bonthond G."/>
            <person name="Shalygin S."/>
            <person name="Bayer T."/>
            <person name="Weinberger F."/>
        </authorList>
    </citation>
    <scope>NUCLEOTIDE SEQUENCE</scope>
    <source>
        <strain evidence="1">KI4</strain>
    </source>
</reference>